<sequence>MEPEKATTGRGSEPEPETMQLLALCTSLLRLQKFTRCREFALRVVRSDPKISDSVDRILAIADVHVAAERRLSNNLLDWYAILQLRRVDAGNHQLIRSQFKRLAHLLNPNRNVYAFSNEAFVLVRDAWRVLSDPEKRAQYEQAIGNRVNQEQSSGSKQEGSRGIPTHGHNVNASEPKATFWTLCPYCWVLYEYEKIYEDCSLRCQKCRKVFHAMPVKPPATDMLVTGKEQYYCYCAHVPLRYPPSQHSTDIQKQWSKDGKAKNGKAFVDIPDEDGVDYSSRHCGIGGQGRVFHAEQAGSEGLHGDLGNGKRRMRVKTVARNTKKITGNRMRYQGHMSPDRDAEWSDLDAEDGNLEFTEREADAFANVRCAK</sequence>
<organism evidence="3 4">
    <name type="scientific">Senna tora</name>
    <dbReference type="NCBI Taxonomy" id="362788"/>
    <lineage>
        <taxon>Eukaryota</taxon>
        <taxon>Viridiplantae</taxon>
        <taxon>Streptophyta</taxon>
        <taxon>Embryophyta</taxon>
        <taxon>Tracheophyta</taxon>
        <taxon>Spermatophyta</taxon>
        <taxon>Magnoliopsida</taxon>
        <taxon>eudicotyledons</taxon>
        <taxon>Gunneridae</taxon>
        <taxon>Pentapetalae</taxon>
        <taxon>rosids</taxon>
        <taxon>fabids</taxon>
        <taxon>Fabales</taxon>
        <taxon>Fabaceae</taxon>
        <taxon>Caesalpinioideae</taxon>
        <taxon>Cassia clade</taxon>
        <taxon>Senna</taxon>
    </lineage>
</organism>
<dbReference type="Proteomes" id="UP000634136">
    <property type="component" value="Unassembled WGS sequence"/>
</dbReference>
<feature type="region of interest" description="Disordered" evidence="1">
    <location>
        <begin position="144"/>
        <end position="170"/>
    </location>
</feature>
<evidence type="ECO:0000259" key="2">
    <source>
        <dbReference type="PROSITE" id="PS50076"/>
    </source>
</evidence>
<dbReference type="OrthoDB" id="977640at2759"/>
<evidence type="ECO:0000256" key="1">
    <source>
        <dbReference type="SAM" id="MobiDB-lite"/>
    </source>
</evidence>
<name>A0A834SVA2_9FABA</name>
<dbReference type="AlphaFoldDB" id="A0A834SVA2"/>
<dbReference type="PANTHER" id="PTHR45496:SF1">
    <property type="entry name" value="CHAPERONE DNAJ-DOMAIN SUPERFAMILY PROTEIN"/>
    <property type="match status" value="1"/>
</dbReference>
<evidence type="ECO:0000313" key="3">
    <source>
        <dbReference type="EMBL" id="KAF7809355.1"/>
    </source>
</evidence>
<keyword evidence="4" id="KW-1185">Reference proteome</keyword>
<dbReference type="InterPro" id="IPR036869">
    <property type="entry name" value="J_dom_sf"/>
</dbReference>
<comment type="caution">
    <text evidence="3">The sequence shown here is derived from an EMBL/GenBank/DDBJ whole genome shotgun (WGS) entry which is preliminary data.</text>
</comment>
<dbReference type="InterPro" id="IPR053052">
    <property type="entry name" value="Imprinting_Balance_Reg"/>
</dbReference>
<dbReference type="Gene3D" id="1.10.287.110">
    <property type="entry name" value="DnaJ domain"/>
    <property type="match status" value="1"/>
</dbReference>
<proteinExistence type="predicted"/>
<feature type="domain" description="J" evidence="2">
    <location>
        <begin position="78"/>
        <end position="144"/>
    </location>
</feature>
<dbReference type="Pfam" id="PF00226">
    <property type="entry name" value="DnaJ"/>
    <property type="match status" value="1"/>
</dbReference>
<accession>A0A834SVA2</accession>
<evidence type="ECO:0000313" key="4">
    <source>
        <dbReference type="Proteomes" id="UP000634136"/>
    </source>
</evidence>
<dbReference type="PANTHER" id="PTHR45496">
    <property type="entry name" value="CHAPERONE DNAJ-DOMAIN SUPERFAMILY PROTEIN"/>
    <property type="match status" value="1"/>
</dbReference>
<dbReference type="InterPro" id="IPR001623">
    <property type="entry name" value="DnaJ_domain"/>
</dbReference>
<dbReference type="CDD" id="cd06257">
    <property type="entry name" value="DnaJ"/>
    <property type="match status" value="1"/>
</dbReference>
<dbReference type="PROSITE" id="PS50076">
    <property type="entry name" value="DNAJ_2"/>
    <property type="match status" value="1"/>
</dbReference>
<dbReference type="SMART" id="SM00271">
    <property type="entry name" value="DnaJ"/>
    <property type="match status" value="1"/>
</dbReference>
<dbReference type="SUPFAM" id="SSF46565">
    <property type="entry name" value="Chaperone J-domain"/>
    <property type="match status" value="1"/>
</dbReference>
<reference evidence="3" key="1">
    <citation type="submission" date="2020-09" db="EMBL/GenBank/DDBJ databases">
        <title>Genome-Enabled Discovery of Anthraquinone Biosynthesis in Senna tora.</title>
        <authorList>
            <person name="Kang S.-H."/>
            <person name="Pandey R.P."/>
            <person name="Lee C.-M."/>
            <person name="Sim J.-S."/>
            <person name="Jeong J.-T."/>
            <person name="Choi B.-S."/>
            <person name="Jung M."/>
            <person name="Ginzburg D."/>
            <person name="Zhao K."/>
            <person name="Won S.Y."/>
            <person name="Oh T.-J."/>
            <person name="Yu Y."/>
            <person name="Kim N.-H."/>
            <person name="Lee O.R."/>
            <person name="Lee T.-H."/>
            <person name="Bashyal P."/>
            <person name="Kim T.-S."/>
            <person name="Lee W.-H."/>
            <person name="Kawkins C."/>
            <person name="Kim C.-K."/>
            <person name="Kim J.S."/>
            <person name="Ahn B.O."/>
            <person name="Rhee S.Y."/>
            <person name="Sohng J.K."/>
        </authorList>
    </citation>
    <scope>NUCLEOTIDE SEQUENCE</scope>
    <source>
        <tissue evidence="3">Leaf</tissue>
    </source>
</reference>
<protein>
    <recommendedName>
        <fullName evidence="2">J domain-containing protein</fullName>
    </recommendedName>
</protein>
<dbReference type="EMBL" id="JAAIUW010000011">
    <property type="protein sequence ID" value="KAF7809355.1"/>
    <property type="molecule type" value="Genomic_DNA"/>
</dbReference>
<gene>
    <name evidence="3" type="ORF">G2W53_036098</name>
</gene>